<dbReference type="EMBL" id="JAVFHQ010000019">
    <property type="protein sequence ID" value="KAK4545583.1"/>
    <property type="molecule type" value="Genomic_DNA"/>
</dbReference>
<protein>
    <submittedName>
        <fullName evidence="2">Uncharacterized protein</fullName>
    </submittedName>
</protein>
<comment type="caution">
    <text evidence="2">The sequence shown here is derived from an EMBL/GenBank/DDBJ whole genome shotgun (WGS) entry which is preliminary data.</text>
</comment>
<evidence type="ECO:0000313" key="2">
    <source>
        <dbReference type="EMBL" id="KAK4545583.1"/>
    </source>
</evidence>
<sequence>MPGYGLEPHQPEYGVEPGPPEYELEPGQLEYGFEPDPPEYGFEPDPPEYGFEPEPPEYGLDPDLPEYGLEPNPPECGLDPDQLELSRRLVEADQSDWVPRLQQLVALPPQIPIGGIADPRGIVDRWGRVDRRFVPWHWTEADLHAHEANVRDRYLADAHMDFRAGRMMGSVHER</sequence>
<name>A0AAV9JKW9_9PEZI</name>
<reference evidence="2 3" key="1">
    <citation type="submission" date="2021-11" db="EMBL/GenBank/DDBJ databases">
        <title>Black yeast isolated from Biological Soil Crust.</title>
        <authorList>
            <person name="Kurbessoian T."/>
        </authorList>
    </citation>
    <scope>NUCLEOTIDE SEQUENCE [LARGE SCALE GENOMIC DNA]</scope>
    <source>
        <strain evidence="2 3">CCFEE 5522</strain>
    </source>
</reference>
<organism evidence="2 3">
    <name type="scientific">Oleoguttula mirabilis</name>
    <dbReference type="NCBI Taxonomy" id="1507867"/>
    <lineage>
        <taxon>Eukaryota</taxon>
        <taxon>Fungi</taxon>
        <taxon>Dikarya</taxon>
        <taxon>Ascomycota</taxon>
        <taxon>Pezizomycotina</taxon>
        <taxon>Dothideomycetes</taxon>
        <taxon>Dothideomycetidae</taxon>
        <taxon>Mycosphaerellales</taxon>
        <taxon>Teratosphaeriaceae</taxon>
        <taxon>Oleoguttula</taxon>
    </lineage>
</organism>
<evidence type="ECO:0000256" key="1">
    <source>
        <dbReference type="SAM" id="MobiDB-lite"/>
    </source>
</evidence>
<dbReference type="Proteomes" id="UP001324427">
    <property type="component" value="Unassembled WGS sequence"/>
</dbReference>
<accession>A0AAV9JKW9</accession>
<dbReference type="AlphaFoldDB" id="A0AAV9JKW9"/>
<keyword evidence="3" id="KW-1185">Reference proteome</keyword>
<proteinExistence type="predicted"/>
<evidence type="ECO:0000313" key="3">
    <source>
        <dbReference type="Proteomes" id="UP001324427"/>
    </source>
</evidence>
<gene>
    <name evidence="2" type="ORF">LTR36_002933</name>
</gene>
<feature type="region of interest" description="Disordered" evidence="1">
    <location>
        <begin position="1"/>
        <end position="80"/>
    </location>
</feature>